<dbReference type="Pfam" id="PF00903">
    <property type="entry name" value="Glyoxalase"/>
    <property type="match status" value="2"/>
</dbReference>
<dbReference type="EMBL" id="FXAZ01000002">
    <property type="protein sequence ID" value="SMG38827.1"/>
    <property type="molecule type" value="Genomic_DNA"/>
</dbReference>
<dbReference type="STRING" id="1852522.SAMN06295960_2338"/>
<gene>
    <name evidence="3" type="ORF">SAMN06295960_2338</name>
</gene>
<evidence type="ECO:0000256" key="1">
    <source>
        <dbReference type="ARBA" id="ARBA00022723"/>
    </source>
</evidence>
<feature type="domain" description="VOC" evidence="2">
    <location>
        <begin position="10"/>
        <end position="127"/>
    </location>
</feature>
<dbReference type="InterPro" id="IPR018146">
    <property type="entry name" value="Glyoxalase_1_CS"/>
</dbReference>
<keyword evidence="3" id="KW-0560">Oxidoreductase</keyword>
<accession>A0A1X7KCN4</accession>
<dbReference type="Gene3D" id="3.10.180.10">
    <property type="entry name" value="2,3-Dihydroxybiphenyl 1,2-Dioxygenase, domain 1"/>
    <property type="match status" value="2"/>
</dbReference>
<proteinExistence type="predicted"/>
<dbReference type="PROSITE" id="PS51819">
    <property type="entry name" value="VOC"/>
    <property type="match status" value="2"/>
</dbReference>
<evidence type="ECO:0000313" key="3">
    <source>
        <dbReference type="EMBL" id="SMG38827.1"/>
    </source>
</evidence>
<dbReference type="PANTHER" id="PTHR43279">
    <property type="entry name" value="CATECHOL-2,3-DIOXYGENASE"/>
    <property type="match status" value="1"/>
</dbReference>
<dbReference type="InterPro" id="IPR029068">
    <property type="entry name" value="Glyas_Bleomycin-R_OHBP_Dase"/>
</dbReference>
<evidence type="ECO:0000259" key="2">
    <source>
        <dbReference type="PROSITE" id="PS51819"/>
    </source>
</evidence>
<dbReference type="GO" id="GO:0004462">
    <property type="term" value="F:lactoylglutathione lyase activity"/>
    <property type="evidence" value="ECO:0007669"/>
    <property type="project" value="InterPro"/>
</dbReference>
<feature type="domain" description="VOC" evidence="2">
    <location>
        <begin position="169"/>
        <end position="282"/>
    </location>
</feature>
<dbReference type="PANTHER" id="PTHR43279:SF1">
    <property type="entry name" value="CATECHOL-2,3-DIOXYGENASE"/>
    <property type="match status" value="1"/>
</dbReference>
<dbReference type="PROSITE" id="PS00934">
    <property type="entry name" value="GLYOXALASE_I_1"/>
    <property type="match status" value="1"/>
</dbReference>
<dbReference type="SUPFAM" id="SSF54593">
    <property type="entry name" value="Glyoxalase/Bleomycin resistance protein/Dihydroxybiphenyl dioxygenase"/>
    <property type="match status" value="2"/>
</dbReference>
<protein>
    <submittedName>
        <fullName evidence="3">Catechol 2,3-dioxygenase</fullName>
    </submittedName>
</protein>
<dbReference type="InterPro" id="IPR037523">
    <property type="entry name" value="VOC_core"/>
</dbReference>
<dbReference type="AlphaFoldDB" id="A0A1X7KCN4"/>
<reference evidence="3 4" key="1">
    <citation type="submission" date="2017-04" db="EMBL/GenBank/DDBJ databases">
        <authorList>
            <person name="Afonso C.L."/>
            <person name="Miller P.J."/>
            <person name="Scott M.A."/>
            <person name="Spackman E."/>
            <person name="Goraichik I."/>
            <person name="Dimitrov K.M."/>
            <person name="Suarez D.L."/>
            <person name="Swayne D.E."/>
        </authorList>
    </citation>
    <scope>NUCLEOTIDE SEQUENCE [LARGE SCALE GENOMIC DNA]</scope>
    <source>
        <strain evidence="3 4">11</strain>
    </source>
</reference>
<dbReference type="RefSeq" id="WP_176228903.1">
    <property type="nucleotide sequence ID" value="NZ_FXAZ01000002.1"/>
</dbReference>
<organism evidence="3 4">
    <name type="scientific">Paenibacillus aquistagni</name>
    <dbReference type="NCBI Taxonomy" id="1852522"/>
    <lineage>
        <taxon>Bacteria</taxon>
        <taxon>Bacillati</taxon>
        <taxon>Bacillota</taxon>
        <taxon>Bacilli</taxon>
        <taxon>Bacillales</taxon>
        <taxon>Paenibacillaceae</taxon>
        <taxon>Paenibacillus</taxon>
    </lineage>
</organism>
<dbReference type="Proteomes" id="UP000193834">
    <property type="component" value="Unassembled WGS sequence"/>
</dbReference>
<keyword evidence="4" id="KW-1185">Reference proteome</keyword>
<dbReference type="CDD" id="cd16359">
    <property type="entry name" value="VOC_BsCatE_like_C"/>
    <property type="match status" value="1"/>
</dbReference>
<dbReference type="GO" id="GO:0046872">
    <property type="term" value="F:metal ion binding"/>
    <property type="evidence" value="ECO:0007669"/>
    <property type="project" value="UniProtKB-KW"/>
</dbReference>
<dbReference type="GO" id="GO:0051213">
    <property type="term" value="F:dioxygenase activity"/>
    <property type="evidence" value="ECO:0007669"/>
    <property type="project" value="UniProtKB-KW"/>
</dbReference>
<dbReference type="InterPro" id="IPR004360">
    <property type="entry name" value="Glyas_Fos-R_dOase_dom"/>
</dbReference>
<keyword evidence="3" id="KW-0223">Dioxygenase</keyword>
<evidence type="ECO:0000313" key="4">
    <source>
        <dbReference type="Proteomes" id="UP000193834"/>
    </source>
</evidence>
<name>A0A1X7KCN4_9BACL</name>
<sequence>MNPSIHANTAIGHVHLKVKDLNRMVEFYTKTIGFEVLKQEDSRVYLGVAPDHVLLILEHQPSYVVKPARTVGLYHFAILLPSRADLARALMHLAESRTPMQGASDHGFSEALYLADPEGNGIEIYADRPREQWEGRVDEVGTTIALDVEDLLRTAAGDETWNGMPNGTIMGHIHLHVSDLSSAEAFYVERLGFDIMTVYGEQALFVAAGGYHHHIGLNTWAGTAMPPADSTGLYAYSLAFDSEASLMETIQRFESKQVVIHQSNGVPTIIDPWGNRIELHVRP</sequence>
<keyword evidence="1" id="KW-0479">Metal-binding</keyword>
<dbReference type="CDD" id="cd07255">
    <property type="entry name" value="VOC_BsCatE_like_N"/>
    <property type="match status" value="1"/>
</dbReference>